<accession>A0A845PUW4</accession>
<reference evidence="1 2" key="1">
    <citation type="submission" date="2019-11" db="EMBL/GenBank/DDBJ databases">
        <title>Characterization of Elizabethkingia argenteiflava sp. nov., isolated from inner surface of Soybean Pods.</title>
        <authorList>
            <person name="Mo S."/>
        </authorList>
    </citation>
    <scope>NUCLEOTIDE SEQUENCE [LARGE SCALE GENOMIC DNA]</scope>
    <source>
        <strain evidence="1 2">YB22</strain>
    </source>
</reference>
<proteinExistence type="predicted"/>
<keyword evidence="2" id="KW-1185">Reference proteome</keyword>
<evidence type="ECO:0000313" key="2">
    <source>
        <dbReference type="Proteomes" id="UP000553459"/>
    </source>
</evidence>
<dbReference type="EMBL" id="JAAABJ010000390">
    <property type="protein sequence ID" value="NAW50676.1"/>
    <property type="molecule type" value="Genomic_DNA"/>
</dbReference>
<comment type="caution">
    <text evidence="1">The sequence shown here is derived from an EMBL/GenBank/DDBJ whole genome shotgun (WGS) entry which is preliminary data.</text>
</comment>
<evidence type="ECO:0000313" key="1">
    <source>
        <dbReference type="EMBL" id="NAW50676.1"/>
    </source>
</evidence>
<dbReference type="Proteomes" id="UP000553459">
    <property type="component" value="Unassembled WGS sequence"/>
</dbReference>
<organism evidence="1 2">
    <name type="scientific">Elizabethkingia argenteiflava</name>
    <dbReference type="NCBI Taxonomy" id="2681556"/>
    <lineage>
        <taxon>Bacteria</taxon>
        <taxon>Pseudomonadati</taxon>
        <taxon>Bacteroidota</taxon>
        <taxon>Flavobacteriia</taxon>
        <taxon>Flavobacteriales</taxon>
        <taxon>Weeksellaceae</taxon>
        <taxon>Elizabethkingia</taxon>
    </lineage>
</organism>
<gene>
    <name evidence="1" type="ORF">GNY06_04510</name>
</gene>
<protein>
    <submittedName>
        <fullName evidence="1">IS481 family transposase</fullName>
    </submittedName>
</protein>
<name>A0A845PUW4_9FLAO</name>
<sequence length="96" mass="11652">MNKLPQNMKKRSIKTFKRYEKQFPGHRVQVEVKFLNFFDESGKKIKRYQYTAIDNATRARALKNYDKQNQAFAIDFVEYFRKHFPFRIHSIQTDNG</sequence>
<dbReference type="AlphaFoldDB" id="A0A845PUW4"/>
<feature type="non-terminal residue" evidence="1">
    <location>
        <position position="96"/>
    </location>
</feature>